<evidence type="ECO:0000313" key="3">
    <source>
        <dbReference type="Proteomes" id="UP001283361"/>
    </source>
</evidence>
<dbReference type="Proteomes" id="UP001283361">
    <property type="component" value="Unassembled WGS sequence"/>
</dbReference>
<evidence type="ECO:0000256" key="1">
    <source>
        <dbReference type="SAM" id="MobiDB-lite"/>
    </source>
</evidence>
<organism evidence="2 3">
    <name type="scientific">Elysia crispata</name>
    <name type="common">lettuce slug</name>
    <dbReference type="NCBI Taxonomy" id="231223"/>
    <lineage>
        <taxon>Eukaryota</taxon>
        <taxon>Metazoa</taxon>
        <taxon>Spiralia</taxon>
        <taxon>Lophotrochozoa</taxon>
        <taxon>Mollusca</taxon>
        <taxon>Gastropoda</taxon>
        <taxon>Heterobranchia</taxon>
        <taxon>Euthyneura</taxon>
        <taxon>Panpulmonata</taxon>
        <taxon>Sacoglossa</taxon>
        <taxon>Placobranchoidea</taxon>
        <taxon>Plakobranchidae</taxon>
        <taxon>Elysia</taxon>
    </lineage>
</organism>
<sequence>MDVDGNWMEKLISAVENKPLLHNNALKDCSNRDLSENAWTQLPNVAGAQELQCPMSFQELKGPRSSRELECPMSFQELKGPRSSRELVGHMPSNKGRGSMSSQEQESPCHPKN</sequence>
<comment type="caution">
    <text evidence="2">The sequence shown here is derived from an EMBL/GenBank/DDBJ whole genome shotgun (WGS) entry which is preliminary data.</text>
</comment>
<dbReference type="EMBL" id="JAWDGP010003862">
    <property type="protein sequence ID" value="KAK3770231.1"/>
    <property type="molecule type" value="Genomic_DNA"/>
</dbReference>
<keyword evidence="3" id="KW-1185">Reference proteome</keyword>
<name>A0AAE0ZK41_9GAST</name>
<gene>
    <name evidence="2" type="ORF">RRG08_064341</name>
</gene>
<accession>A0AAE0ZK41</accession>
<reference evidence="2" key="1">
    <citation type="journal article" date="2023" name="G3 (Bethesda)">
        <title>A reference genome for the long-term kleptoplast-retaining sea slug Elysia crispata morphotype clarki.</title>
        <authorList>
            <person name="Eastman K.E."/>
            <person name="Pendleton A.L."/>
            <person name="Shaikh M.A."/>
            <person name="Suttiyut T."/>
            <person name="Ogas R."/>
            <person name="Tomko P."/>
            <person name="Gavelis G."/>
            <person name="Widhalm J.R."/>
            <person name="Wisecaver J.H."/>
        </authorList>
    </citation>
    <scope>NUCLEOTIDE SEQUENCE</scope>
    <source>
        <strain evidence="2">ECLA1</strain>
    </source>
</reference>
<proteinExistence type="predicted"/>
<feature type="region of interest" description="Disordered" evidence="1">
    <location>
        <begin position="75"/>
        <end position="113"/>
    </location>
</feature>
<protein>
    <submittedName>
        <fullName evidence="2">Uncharacterized protein</fullName>
    </submittedName>
</protein>
<feature type="compositionally biased region" description="Basic and acidic residues" evidence="1">
    <location>
        <begin position="79"/>
        <end position="88"/>
    </location>
</feature>
<evidence type="ECO:0000313" key="2">
    <source>
        <dbReference type="EMBL" id="KAK3770231.1"/>
    </source>
</evidence>
<dbReference type="AlphaFoldDB" id="A0AAE0ZK41"/>